<feature type="compositionally biased region" description="Acidic residues" evidence="15">
    <location>
        <begin position="286"/>
        <end position="298"/>
    </location>
</feature>
<evidence type="ECO:0000256" key="13">
    <source>
        <dbReference type="ARBA" id="ARBA00046288"/>
    </source>
</evidence>
<feature type="signal peptide" evidence="17">
    <location>
        <begin position="1"/>
        <end position="22"/>
    </location>
</feature>
<evidence type="ECO:0000256" key="15">
    <source>
        <dbReference type="SAM" id="MobiDB-lite"/>
    </source>
</evidence>
<dbReference type="InterPro" id="IPR051653">
    <property type="entry name" value="E3_ligase_sorting_rcpt"/>
</dbReference>
<dbReference type="OMA" id="SHAYHAK"/>
<evidence type="ECO:0000313" key="19">
    <source>
        <dbReference type="Ensembl" id="ENSCSAVP00000018153.1"/>
    </source>
</evidence>
<dbReference type="Gene3D" id="3.50.30.30">
    <property type="match status" value="1"/>
</dbReference>
<accession>H2ZKN7</accession>
<dbReference type="CDD" id="cd16796">
    <property type="entry name" value="RING-H2_RNF13"/>
    <property type="match status" value="1"/>
</dbReference>
<dbReference type="Pfam" id="PF02225">
    <property type="entry name" value="PA"/>
    <property type="match status" value="1"/>
</dbReference>
<comment type="subcellular location">
    <subcellularLocation>
        <location evidence="13">Endomembrane system</location>
        <topology evidence="13">Single-pass type I membrane protein</topology>
    </subcellularLocation>
</comment>
<comment type="pathway">
    <text evidence="2">Protein modification; protein ubiquitination.</text>
</comment>
<evidence type="ECO:0000256" key="7">
    <source>
        <dbReference type="ARBA" id="ARBA00022729"/>
    </source>
</evidence>
<dbReference type="GO" id="GO:0061630">
    <property type="term" value="F:ubiquitin protein ligase activity"/>
    <property type="evidence" value="ECO:0007669"/>
    <property type="project" value="UniProtKB-EC"/>
</dbReference>
<dbReference type="InterPro" id="IPR013083">
    <property type="entry name" value="Znf_RING/FYVE/PHD"/>
</dbReference>
<dbReference type="InterPro" id="IPR001841">
    <property type="entry name" value="Znf_RING"/>
</dbReference>
<feature type="region of interest" description="Disordered" evidence="15">
    <location>
        <begin position="286"/>
        <end position="391"/>
    </location>
</feature>
<dbReference type="InterPro" id="IPR003137">
    <property type="entry name" value="PA_domain"/>
</dbReference>
<feature type="domain" description="RING-type" evidence="18">
    <location>
        <begin position="238"/>
        <end position="280"/>
    </location>
</feature>
<sequence length="436" mass="48783">MMTKNSSLLIIFLLSGLTTSYGLIYAFDRRNISEQFADYPAEFGTNIGKDGIEGILMTANPLQACTKVKTRPYPSETYGIPNVTISAFALVERGGCDFAIKVLNAQDANYDGVIVYNDKLDNELVHMRTDRTDIANQIVIPSVFVDHESGLILTKNFLYNNKNEPMIKIYNSDAPFSLEYYIIPFVTVLCTCIVVLLVFMLFRYLRDRRRQRRNRLSRRRLKQIPTKQFNKGDEYDVCAICLDEYEEGDTLRILPCQHAYHCKCVDPWLTSSKRVCPLCKRRVLSDDESSGSESDYDSDNERAPLLTHSSVESSPNSSRRATGFQENPLAFNHSSASSYITETSSDSDDDHTYSPQSSLSNLHGVHSAQVSASATSPMHVQTDHSSSPDVRSSLEVYSCVSGEDSIVGSFNDAHQISILQHGTNQSTSDDKDSTIT</sequence>
<evidence type="ECO:0000256" key="3">
    <source>
        <dbReference type="ARBA" id="ARBA00012483"/>
    </source>
</evidence>
<dbReference type="PANTHER" id="PTHR47168:SF1">
    <property type="entry name" value="OS02G0798600 PROTEIN"/>
    <property type="match status" value="1"/>
</dbReference>
<evidence type="ECO:0000313" key="20">
    <source>
        <dbReference type="Proteomes" id="UP000007875"/>
    </source>
</evidence>
<evidence type="ECO:0000256" key="14">
    <source>
        <dbReference type="PROSITE-ProRule" id="PRU00175"/>
    </source>
</evidence>
<reference evidence="19" key="3">
    <citation type="submission" date="2025-09" db="UniProtKB">
        <authorList>
            <consortium name="Ensembl"/>
        </authorList>
    </citation>
    <scope>IDENTIFICATION</scope>
</reference>
<organism evidence="19 20">
    <name type="scientific">Ciona savignyi</name>
    <name type="common">Pacific transparent sea squirt</name>
    <dbReference type="NCBI Taxonomy" id="51511"/>
    <lineage>
        <taxon>Eukaryota</taxon>
        <taxon>Metazoa</taxon>
        <taxon>Chordata</taxon>
        <taxon>Tunicata</taxon>
        <taxon>Ascidiacea</taxon>
        <taxon>Phlebobranchia</taxon>
        <taxon>Cionidae</taxon>
        <taxon>Ciona</taxon>
    </lineage>
</organism>
<dbReference type="GO" id="GO:0012505">
    <property type="term" value="C:endomembrane system"/>
    <property type="evidence" value="ECO:0007669"/>
    <property type="project" value="UniProtKB-SubCell"/>
</dbReference>
<dbReference type="AlphaFoldDB" id="H2ZKN7"/>
<dbReference type="SMART" id="SM00184">
    <property type="entry name" value="RING"/>
    <property type="match status" value="1"/>
</dbReference>
<keyword evidence="5 16" id="KW-0812">Transmembrane</keyword>
<feature type="compositionally biased region" description="Low complexity" evidence="15">
    <location>
        <begin position="334"/>
        <end position="344"/>
    </location>
</feature>
<feature type="compositionally biased region" description="Polar residues" evidence="15">
    <location>
        <begin position="368"/>
        <end position="390"/>
    </location>
</feature>
<dbReference type="InParanoid" id="H2ZKN7"/>
<reference evidence="19" key="2">
    <citation type="submission" date="2025-08" db="UniProtKB">
        <authorList>
            <consortium name="Ensembl"/>
        </authorList>
    </citation>
    <scope>IDENTIFICATION</scope>
</reference>
<dbReference type="GeneTree" id="ENSGT00940000159671"/>
<keyword evidence="11 16" id="KW-0472">Membrane</keyword>
<dbReference type="PROSITE" id="PS50089">
    <property type="entry name" value="ZF_RING_2"/>
    <property type="match status" value="1"/>
</dbReference>
<dbReference type="FunFam" id="3.30.40.10:FF:000824">
    <property type="entry name" value="E3 ubiquitin-protein ligase RNF13"/>
    <property type="match status" value="1"/>
</dbReference>
<dbReference type="GO" id="GO:0008270">
    <property type="term" value="F:zinc ion binding"/>
    <property type="evidence" value="ECO:0007669"/>
    <property type="project" value="UniProtKB-KW"/>
</dbReference>
<keyword evidence="9" id="KW-0862">Zinc</keyword>
<evidence type="ECO:0000259" key="18">
    <source>
        <dbReference type="PROSITE" id="PS50089"/>
    </source>
</evidence>
<evidence type="ECO:0000256" key="16">
    <source>
        <dbReference type="SAM" id="Phobius"/>
    </source>
</evidence>
<evidence type="ECO:0000256" key="1">
    <source>
        <dbReference type="ARBA" id="ARBA00000900"/>
    </source>
</evidence>
<dbReference type="SUPFAM" id="SSF52025">
    <property type="entry name" value="PA domain"/>
    <property type="match status" value="1"/>
</dbReference>
<keyword evidence="20" id="KW-1185">Reference proteome</keyword>
<name>H2ZKN7_CIOSA</name>
<dbReference type="Ensembl" id="ENSCSAVT00000018350.1">
    <property type="protein sequence ID" value="ENSCSAVP00000018153.1"/>
    <property type="gene ID" value="ENSCSAVG00000010680.1"/>
</dbReference>
<evidence type="ECO:0000256" key="9">
    <source>
        <dbReference type="ARBA" id="ARBA00022833"/>
    </source>
</evidence>
<dbReference type="InterPro" id="IPR046450">
    <property type="entry name" value="PA_dom_sf"/>
</dbReference>
<evidence type="ECO:0000256" key="2">
    <source>
        <dbReference type="ARBA" id="ARBA00004906"/>
    </source>
</evidence>
<dbReference type="SUPFAM" id="SSF57850">
    <property type="entry name" value="RING/U-box"/>
    <property type="match status" value="1"/>
</dbReference>
<keyword evidence="4" id="KW-0808">Transferase</keyword>
<keyword evidence="8 14" id="KW-0863">Zinc-finger</keyword>
<dbReference type="FunCoup" id="H2ZKN7">
    <property type="interactions" value="289"/>
</dbReference>
<feature type="compositionally biased region" description="Low complexity" evidence="15">
    <location>
        <begin position="309"/>
        <end position="318"/>
    </location>
</feature>
<feature type="chain" id="PRO_5003578796" description="RING-type E3 ubiquitin transferase" evidence="17">
    <location>
        <begin position="23"/>
        <end position="436"/>
    </location>
</feature>
<evidence type="ECO:0000256" key="11">
    <source>
        <dbReference type="ARBA" id="ARBA00023136"/>
    </source>
</evidence>
<evidence type="ECO:0000256" key="6">
    <source>
        <dbReference type="ARBA" id="ARBA00022723"/>
    </source>
</evidence>
<keyword evidence="10 16" id="KW-1133">Transmembrane helix</keyword>
<proteinExistence type="predicted"/>
<dbReference type="InterPro" id="IPR044744">
    <property type="entry name" value="ZNRF4/RNF13/RNF167_PA"/>
</dbReference>
<evidence type="ECO:0000256" key="8">
    <source>
        <dbReference type="ARBA" id="ARBA00022771"/>
    </source>
</evidence>
<reference evidence="20" key="1">
    <citation type="submission" date="2003-08" db="EMBL/GenBank/DDBJ databases">
        <authorList>
            <person name="Birren B."/>
            <person name="Nusbaum C."/>
            <person name="Abebe A."/>
            <person name="Abouelleil A."/>
            <person name="Adekoya E."/>
            <person name="Ait-zahra M."/>
            <person name="Allen N."/>
            <person name="Allen T."/>
            <person name="An P."/>
            <person name="Anderson M."/>
            <person name="Anderson S."/>
            <person name="Arachchi H."/>
            <person name="Armbruster J."/>
            <person name="Bachantsang P."/>
            <person name="Baldwin J."/>
            <person name="Barry A."/>
            <person name="Bayul T."/>
            <person name="Blitshsteyn B."/>
            <person name="Bloom T."/>
            <person name="Blye J."/>
            <person name="Boguslavskiy L."/>
            <person name="Borowsky M."/>
            <person name="Boukhgalter B."/>
            <person name="Brunache A."/>
            <person name="Butler J."/>
            <person name="Calixte N."/>
            <person name="Calvo S."/>
            <person name="Camarata J."/>
            <person name="Campo K."/>
            <person name="Chang J."/>
            <person name="Cheshatsang Y."/>
            <person name="Citroen M."/>
            <person name="Collymore A."/>
            <person name="Considine T."/>
            <person name="Cook A."/>
            <person name="Cooke P."/>
            <person name="Corum B."/>
            <person name="Cuomo C."/>
            <person name="David R."/>
            <person name="Dawoe T."/>
            <person name="Degray S."/>
            <person name="Dodge S."/>
            <person name="Dooley K."/>
            <person name="Dorje P."/>
            <person name="Dorjee K."/>
            <person name="Dorris L."/>
            <person name="Duffey N."/>
            <person name="Dupes A."/>
            <person name="Elkins T."/>
            <person name="Engels R."/>
            <person name="Erickson J."/>
            <person name="Farina A."/>
            <person name="Faro S."/>
            <person name="Ferreira P."/>
            <person name="Fischer H."/>
            <person name="Fitzgerald M."/>
            <person name="Foley K."/>
            <person name="Gage D."/>
            <person name="Galagan J."/>
            <person name="Gearin G."/>
            <person name="Gnerre S."/>
            <person name="Gnirke A."/>
            <person name="Goyette A."/>
            <person name="Graham J."/>
            <person name="Grandbois E."/>
            <person name="Gyaltsen K."/>
            <person name="Hafez N."/>
            <person name="Hagopian D."/>
            <person name="Hagos B."/>
            <person name="Hall J."/>
            <person name="Hatcher B."/>
            <person name="Heller A."/>
            <person name="Higgins H."/>
            <person name="Honan T."/>
            <person name="Horn A."/>
            <person name="Houde N."/>
            <person name="Hughes L."/>
            <person name="Hulme W."/>
            <person name="Husby E."/>
            <person name="Iliev I."/>
            <person name="Jaffe D."/>
            <person name="Jones C."/>
            <person name="Kamal M."/>
            <person name="Kamat A."/>
            <person name="Kamvysselis M."/>
            <person name="Karlsson E."/>
            <person name="Kells C."/>
            <person name="Kieu A."/>
            <person name="Kisner P."/>
            <person name="Kodira C."/>
            <person name="Kulbokas E."/>
            <person name="Labutti K."/>
            <person name="Lama D."/>
            <person name="Landers T."/>
            <person name="Leger J."/>
            <person name="Levine S."/>
            <person name="Lewis D."/>
            <person name="Lewis T."/>
            <person name="Lindblad-toh K."/>
            <person name="Liu X."/>
            <person name="Lokyitsang T."/>
            <person name="Lokyitsang Y."/>
            <person name="Lucien O."/>
            <person name="Lui A."/>
            <person name="Ma L.J."/>
            <person name="Mabbitt R."/>
            <person name="Macdonald J."/>
            <person name="Maclean C."/>
            <person name="Major J."/>
            <person name="Manning J."/>
            <person name="Marabella R."/>
            <person name="Maru K."/>
            <person name="Matthews C."/>
            <person name="Mauceli E."/>
            <person name="Mccarthy M."/>
            <person name="Mcdonough S."/>
            <person name="Mcghee T."/>
            <person name="Meldrim J."/>
            <person name="Meneus L."/>
            <person name="Mesirov J."/>
            <person name="Mihalev A."/>
            <person name="Mihova T."/>
            <person name="Mikkelsen T."/>
            <person name="Mlenga V."/>
            <person name="Moru K."/>
            <person name="Mozes J."/>
            <person name="Mulrain L."/>
            <person name="Munson G."/>
            <person name="Naylor J."/>
            <person name="Newes C."/>
            <person name="Nguyen C."/>
            <person name="Nguyen N."/>
            <person name="Nguyen T."/>
            <person name="Nicol R."/>
            <person name="Nielsen C."/>
            <person name="Nizzari M."/>
            <person name="Norbu C."/>
            <person name="Norbu N."/>
            <person name="O'donnell P."/>
            <person name="Okoawo O."/>
            <person name="O'leary S."/>
            <person name="Omotosho B."/>
            <person name="O'neill K."/>
            <person name="Osman S."/>
            <person name="Parker S."/>
            <person name="Perrin D."/>
            <person name="Phunkhang P."/>
            <person name="Piqani B."/>
            <person name="Purcell S."/>
            <person name="Rachupka T."/>
            <person name="Ramasamy U."/>
            <person name="Rameau R."/>
            <person name="Ray V."/>
            <person name="Raymond C."/>
            <person name="Retta R."/>
            <person name="Richardson S."/>
            <person name="Rise C."/>
            <person name="Rodriguez J."/>
            <person name="Rogers J."/>
            <person name="Rogov P."/>
            <person name="Rutman M."/>
            <person name="Schupbach R."/>
            <person name="Seaman C."/>
            <person name="Settipalli S."/>
            <person name="Sharpe T."/>
            <person name="Sheridan J."/>
            <person name="Sherpa N."/>
            <person name="Shi J."/>
            <person name="Smirnov S."/>
            <person name="Smith C."/>
            <person name="Sougnez C."/>
            <person name="Spencer B."/>
            <person name="Stalker J."/>
            <person name="Stange-thomann N."/>
            <person name="Stavropoulos S."/>
            <person name="Stetson K."/>
            <person name="Stone C."/>
            <person name="Stone S."/>
            <person name="Stubbs M."/>
            <person name="Talamas J."/>
            <person name="Tchuinga P."/>
            <person name="Tenzing P."/>
            <person name="Tesfaye S."/>
            <person name="Theodore J."/>
            <person name="Thoulutsang Y."/>
            <person name="Topham K."/>
            <person name="Towey S."/>
            <person name="Tsamla T."/>
            <person name="Tsomo N."/>
            <person name="Vallee D."/>
            <person name="Vassiliev H."/>
            <person name="Venkataraman V."/>
            <person name="Vinson J."/>
            <person name="Vo A."/>
            <person name="Wade C."/>
            <person name="Wang S."/>
            <person name="Wangchuk T."/>
            <person name="Wangdi T."/>
            <person name="Whittaker C."/>
            <person name="Wilkinson J."/>
            <person name="Wu Y."/>
            <person name="Wyman D."/>
            <person name="Yadav S."/>
            <person name="Yang S."/>
            <person name="Yang X."/>
            <person name="Yeager S."/>
            <person name="Yee E."/>
            <person name="Young G."/>
            <person name="Zainoun J."/>
            <person name="Zembeck L."/>
            <person name="Zimmer A."/>
            <person name="Zody M."/>
            <person name="Lander E."/>
        </authorList>
    </citation>
    <scope>NUCLEOTIDE SEQUENCE [LARGE SCALE GENOMIC DNA]</scope>
</reference>
<evidence type="ECO:0000256" key="12">
    <source>
        <dbReference type="ARBA" id="ARBA00023180"/>
    </source>
</evidence>
<evidence type="ECO:0000256" key="4">
    <source>
        <dbReference type="ARBA" id="ARBA00022679"/>
    </source>
</evidence>
<evidence type="ECO:0000256" key="17">
    <source>
        <dbReference type="SAM" id="SignalP"/>
    </source>
</evidence>
<dbReference type="GO" id="GO:0005737">
    <property type="term" value="C:cytoplasm"/>
    <property type="evidence" value="ECO:0007669"/>
    <property type="project" value="UniProtKB-ARBA"/>
</dbReference>
<dbReference type="Proteomes" id="UP000007875">
    <property type="component" value="Unassembled WGS sequence"/>
</dbReference>
<dbReference type="CDD" id="cd02123">
    <property type="entry name" value="PA_C_RZF_like"/>
    <property type="match status" value="1"/>
</dbReference>
<dbReference type="PANTHER" id="PTHR47168">
    <property type="entry name" value="RING ZINC FINGER DOMAIN SUPERFAMILY PROTEIN-RELATED"/>
    <property type="match status" value="1"/>
</dbReference>
<keyword evidence="7 17" id="KW-0732">Signal</keyword>
<feature type="transmembrane region" description="Helical" evidence="16">
    <location>
        <begin position="180"/>
        <end position="205"/>
    </location>
</feature>
<dbReference type="eggNOG" id="KOG4628">
    <property type="taxonomic scope" value="Eukaryota"/>
</dbReference>
<dbReference type="Gene3D" id="3.30.40.10">
    <property type="entry name" value="Zinc/RING finger domain, C3HC4 (zinc finger)"/>
    <property type="match status" value="1"/>
</dbReference>
<dbReference type="HOGENOM" id="CLU_035275_5_1_1"/>
<dbReference type="Pfam" id="PF13639">
    <property type="entry name" value="zf-RING_2"/>
    <property type="match status" value="1"/>
</dbReference>
<dbReference type="STRING" id="51511.ENSCSAVP00000018153"/>
<keyword evidence="12" id="KW-0325">Glycoprotein</keyword>
<keyword evidence="6" id="KW-0479">Metal-binding</keyword>
<evidence type="ECO:0000256" key="5">
    <source>
        <dbReference type="ARBA" id="ARBA00022692"/>
    </source>
</evidence>
<evidence type="ECO:0000256" key="10">
    <source>
        <dbReference type="ARBA" id="ARBA00022989"/>
    </source>
</evidence>
<protein>
    <recommendedName>
        <fullName evidence="3">RING-type E3 ubiquitin transferase</fullName>
        <ecNumber evidence="3">2.3.2.27</ecNumber>
    </recommendedName>
</protein>
<comment type="catalytic activity">
    <reaction evidence="1">
        <text>S-ubiquitinyl-[E2 ubiquitin-conjugating enzyme]-L-cysteine + [acceptor protein]-L-lysine = [E2 ubiquitin-conjugating enzyme]-L-cysteine + N(6)-ubiquitinyl-[acceptor protein]-L-lysine.</text>
        <dbReference type="EC" id="2.3.2.27"/>
    </reaction>
</comment>
<dbReference type="EC" id="2.3.2.27" evidence="3"/>